<evidence type="ECO:0000313" key="2">
    <source>
        <dbReference type="Proteomes" id="UP000812287"/>
    </source>
</evidence>
<gene>
    <name evidence="1" type="ORF">BT62DRAFT_1011087</name>
</gene>
<keyword evidence="2" id="KW-1185">Reference proteome</keyword>
<organism evidence="1 2">
    <name type="scientific">Guyanagaster necrorhizus</name>
    <dbReference type="NCBI Taxonomy" id="856835"/>
    <lineage>
        <taxon>Eukaryota</taxon>
        <taxon>Fungi</taxon>
        <taxon>Dikarya</taxon>
        <taxon>Basidiomycota</taxon>
        <taxon>Agaricomycotina</taxon>
        <taxon>Agaricomycetes</taxon>
        <taxon>Agaricomycetidae</taxon>
        <taxon>Agaricales</taxon>
        <taxon>Marasmiineae</taxon>
        <taxon>Physalacriaceae</taxon>
        <taxon>Guyanagaster</taxon>
    </lineage>
</organism>
<dbReference type="EMBL" id="MU250556">
    <property type="protein sequence ID" value="KAG7441794.1"/>
    <property type="molecule type" value="Genomic_DNA"/>
</dbReference>
<accession>A0A9P7VKX3</accession>
<proteinExistence type="predicted"/>
<protein>
    <submittedName>
        <fullName evidence="1">Uncharacterized protein</fullName>
    </submittedName>
</protein>
<dbReference type="RefSeq" id="XP_043035294.1">
    <property type="nucleotide sequence ID" value="XM_043177734.1"/>
</dbReference>
<dbReference type="AlphaFoldDB" id="A0A9P7VKX3"/>
<comment type="caution">
    <text evidence="1">The sequence shown here is derived from an EMBL/GenBank/DDBJ whole genome shotgun (WGS) entry which is preliminary data.</text>
</comment>
<name>A0A9P7VKX3_9AGAR</name>
<dbReference type="GeneID" id="66100021"/>
<dbReference type="Proteomes" id="UP000812287">
    <property type="component" value="Unassembled WGS sequence"/>
</dbReference>
<sequence length="239" mass="26517">MSLLCISRGSKVPRLVHERDAHRTCAASSPLITSISTLDAIARHIVQVKRAYKGVVDAEKVNNGFAIDPCKHDQMQQWDDRNNILAYRIGLRNASHRSHSVLAAQTVILVFDVMATGCFVWNFGPATLTWSLDGHLTDRVCSKGESVKRVSRVNHITGTHSAYEDTQTPIGMQRNRSVSPALPYPTSEVQGRLPLTYGSCVPMLVTPASVFPSLSVIRKDNRFPCEVRMMHHFNASPEP</sequence>
<evidence type="ECO:0000313" key="1">
    <source>
        <dbReference type="EMBL" id="KAG7441794.1"/>
    </source>
</evidence>
<reference evidence="1" key="1">
    <citation type="submission" date="2020-11" db="EMBL/GenBank/DDBJ databases">
        <title>Adaptations for nitrogen fixation in a non-lichenized fungal sporocarp promotes dispersal by wood-feeding termites.</title>
        <authorList>
            <consortium name="DOE Joint Genome Institute"/>
            <person name="Koch R.A."/>
            <person name="Yoon G."/>
            <person name="Arayal U."/>
            <person name="Lail K."/>
            <person name="Amirebrahimi M."/>
            <person name="Labutti K."/>
            <person name="Lipzen A."/>
            <person name="Riley R."/>
            <person name="Barry K."/>
            <person name="Henrissat B."/>
            <person name="Grigoriev I.V."/>
            <person name="Herr J.R."/>
            <person name="Aime M.C."/>
        </authorList>
    </citation>
    <scope>NUCLEOTIDE SEQUENCE</scope>
    <source>
        <strain evidence="1">MCA 3950</strain>
    </source>
</reference>